<keyword evidence="6" id="KW-0239">DNA-directed DNA polymerase</keyword>
<evidence type="ECO:0000256" key="7">
    <source>
        <dbReference type="ARBA" id="ARBA00026073"/>
    </source>
</evidence>
<dbReference type="Pfam" id="PF14840">
    <property type="entry name" value="DNA_pol3_delt_C"/>
    <property type="match status" value="1"/>
</dbReference>
<evidence type="ECO:0000256" key="2">
    <source>
        <dbReference type="ARBA" id="ARBA00017703"/>
    </source>
</evidence>
<organism evidence="13 14">
    <name type="scientific">Buchnera aphidicola</name>
    <name type="common">Aphis urticata</name>
    <dbReference type="NCBI Taxonomy" id="2708353"/>
    <lineage>
        <taxon>Bacteria</taxon>
        <taxon>Pseudomonadati</taxon>
        <taxon>Pseudomonadota</taxon>
        <taxon>Gammaproteobacteria</taxon>
        <taxon>Enterobacterales</taxon>
        <taxon>Erwiniaceae</taxon>
        <taxon>Buchnera</taxon>
    </lineage>
</organism>
<evidence type="ECO:0000256" key="6">
    <source>
        <dbReference type="ARBA" id="ARBA00022932"/>
    </source>
</evidence>
<evidence type="ECO:0000256" key="4">
    <source>
        <dbReference type="ARBA" id="ARBA00022695"/>
    </source>
</evidence>
<dbReference type="GO" id="GO:0003887">
    <property type="term" value="F:DNA-directed DNA polymerase activity"/>
    <property type="evidence" value="ECO:0007669"/>
    <property type="project" value="UniProtKB-UniRule"/>
</dbReference>
<evidence type="ECO:0000313" key="14">
    <source>
        <dbReference type="Proteomes" id="UP000502374"/>
    </source>
</evidence>
<dbReference type="EC" id="2.7.7.7" evidence="1 10"/>
<accession>A0AAJ4KUX5</accession>
<comment type="subunit">
    <text evidence="7">DNA polymerase III contains a core (composed of alpha, epsilon and theta chains) that associates with a tau subunit. This core dimerizes to form the POLIII' complex. PolIII' associates with the gamma complex (composed of gamma, delta, delta', psi and chi chains) and with the beta chain to form the complete DNA polymerase III complex.</text>
</comment>
<name>A0AAJ4KUX5_9GAMM</name>
<evidence type="ECO:0000313" key="13">
    <source>
        <dbReference type="EMBL" id="QIQ41451.1"/>
    </source>
</evidence>
<evidence type="ECO:0000256" key="1">
    <source>
        <dbReference type="ARBA" id="ARBA00012417"/>
    </source>
</evidence>
<dbReference type="EMBL" id="CP048744">
    <property type="protein sequence ID" value="QIQ41451.1"/>
    <property type="molecule type" value="Genomic_DNA"/>
</dbReference>
<dbReference type="SUPFAM" id="SSF52540">
    <property type="entry name" value="P-loop containing nucleoside triphosphate hydrolases"/>
    <property type="match status" value="1"/>
</dbReference>
<comment type="catalytic activity">
    <reaction evidence="9">
        <text>DNA(n) + a 2'-deoxyribonucleoside 5'-triphosphate = DNA(n+1) + diphosphate</text>
        <dbReference type="Rhea" id="RHEA:22508"/>
        <dbReference type="Rhea" id="RHEA-COMP:17339"/>
        <dbReference type="Rhea" id="RHEA-COMP:17340"/>
        <dbReference type="ChEBI" id="CHEBI:33019"/>
        <dbReference type="ChEBI" id="CHEBI:61560"/>
        <dbReference type="ChEBI" id="CHEBI:173112"/>
        <dbReference type="EC" id="2.7.7.7"/>
    </reaction>
</comment>
<evidence type="ECO:0000256" key="5">
    <source>
        <dbReference type="ARBA" id="ARBA00022705"/>
    </source>
</evidence>
<dbReference type="GO" id="GO:0006261">
    <property type="term" value="P:DNA-templated DNA replication"/>
    <property type="evidence" value="ECO:0007669"/>
    <property type="project" value="TreeGrafter"/>
</dbReference>
<dbReference type="AlphaFoldDB" id="A0AAJ4KUX5"/>
<dbReference type="Proteomes" id="UP000502374">
    <property type="component" value="Chromosome"/>
</dbReference>
<dbReference type="InterPro" id="IPR008921">
    <property type="entry name" value="DNA_pol3_clamp-load_cplx_C"/>
</dbReference>
<proteinExistence type="inferred from homology"/>
<reference evidence="13 14" key="1">
    <citation type="submission" date="2020-02" db="EMBL/GenBank/DDBJ databases">
        <title>Parallel evolution in the integration of a co-obligate aphid symbiosis.</title>
        <authorList>
            <person name="Monnin D."/>
            <person name="Jackson R."/>
            <person name="Kiers E.T."/>
            <person name="Bunker M."/>
            <person name="Ellers J."/>
            <person name="Henry L.M."/>
        </authorList>
    </citation>
    <scope>NUCLEOTIDE SEQUENCE [LARGE SCALE GENOMIC DNA]</scope>
    <source>
        <strain evidence="13">AURT-53B</strain>
    </source>
</reference>
<dbReference type="SUPFAM" id="SSF48019">
    <property type="entry name" value="post-AAA+ oligomerization domain-like"/>
    <property type="match status" value="1"/>
</dbReference>
<evidence type="ECO:0000256" key="10">
    <source>
        <dbReference type="NCBIfam" id="TIGR01128"/>
    </source>
</evidence>
<dbReference type="Gene3D" id="1.20.272.10">
    <property type="match status" value="1"/>
</dbReference>
<evidence type="ECO:0000256" key="3">
    <source>
        <dbReference type="ARBA" id="ARBA00022679"/>
    </source>
</evidence>
<dbReference type="GO" id="GO:0009360">
    <property type="term" value="C:DNA polymerase III complex"/>
    <property type="evidence" value="ECO:0007669"/>
    <property type="project" value="UniProtKB-UniRule"/>
</dbReference>
<dbReference type="NCBIfam" id="TIGR01128">
    <property type="entry name" value="holA"/>
    <property type="match status" value="1"/>
</dbReference>
<dbReference type="InterPro" id="IPR010372">
    <property type="entry name" value="DNA_pol3_delta_N"/>
</dbReference>
<evidence type="ECO:0000259" key="11">
    <source>
        <dbReference type="Pfam" id="PF06144"/>
    </source>
</evidence>
<evidence type="ECO:0000256" key="9">
    <source>
        <dbReference type="ARBA" id="ARBA00049244"/>
    </source>
</evidence>
<comment type="similarity">
    <text evidence="8">Belongs to the DNA polymerase HolA subunit family.</text>
</comment>
<evidence type="ECO:0000259" key="12">
    <source>
        <dbReference type="Pfam" id="PF14840"/>
    </source>
</evidence>
<dbReference type="Gene3D" id="3.40.50.300">
    <property type="entry name" value="P-loop containing nucleotide triphosphate hydrolases"/>
    <property type="match status" value="1"/>
</dbReference>
<feature type="domain" description="DNA polymerase III delta N-terminal" evidence="11">
    <location>
        <begin position="21"/>
        <end position="125"/>
    </location>
</feature>
<feature type="domain" description="DNA polymerase III subunit delta C-terminal" evidence="12">
    <location>
        <begin position="214"/>
        <end position="333"/>
    </location>
</feature>
<dbReference type="PANTHER" id="PTHR34388:SF1">
    <property type="entry name" value="DNA POLYMERASE III SUBUNIT DELTA"/>
    <property type="match status" value="1"/>
</dbReference>
<dbReference type="PANTHER" id="PTHR34388">
    <property type="entry name" value="DNA POLYMERASE III SUBUNIT DELTA"/>
    <property type="match status" value="1"/>
</dbReference>
<dbReference type="InterPro" id="IPR027417">
    <property type="entry name" value="P-loop_NTPase"/>
</dbReference>
<keyword evidence="3 13" id="KW-0808">Transferase</keyword>
<sequence length="340" mass="40735">MQLIYTEELKKKIIKKLNFFYILLGEDLILLNTNEKIISNFAKSKGFKENYIINIEKNTDWNKVVYFYNANNLFFQKKILVINLTIKTFNAVLTQNIKKLSFIKNVDIITIVKSNQLSKNFKHYLLTQRKKINADIICCFAPYGTNFINWLKYEIKNKKIEINENAFLLLCKYYEGNTLCIHHILHMIKLVWNNGDITSNKIKHIINEFAIFTPSDWINAVFYNDIEKAFYILDVFRKQKYNPLILIRSLQKDLLTLICMKREKIININLFFKQNKIFFNRFKFFKFAVHSINFDNFLKVIRLLLQIDIKIKLEYNYNIWIELKTLILLLSSKIQKTTIQ</sequence>
<evidence type="ECO:0000256" key="8">
    <source>
        <dbReference type="ARBA" id="ARBA00034754"/>
    </source>
</evidence>
<dbReference type="InterPro" id="IPR032780">
    <property type="entry name" value="DNA_pol3_delt_C"/>
</dbReference>
<keyword evidence="5" id="KW-0235">DNA replication</keyword>
<dbReference type="Gene3D" id="1.10.8.60">
    <property type="match status" value="1"/>
</dbReference>
<protein>
    <recommendedName>
        <fullName evidence="2 10">DNA polymerase III subunit delta</fullName>
        <ecNumber evidence="1 10">2.7.7.7</ecNumber>
    </recommendedName>
</protein>
<gene>
    <name evidence="13" type="primary">holA</name>
    <name evidence="13" type="ORF">G4B00_02240</name>
</gene>
<dbReference type="GO" id="GO:0003677">
    <property type="term" value="F:DNA binding"/>
    <property type="evidence" value="ECO:0007669"/>
    <property type="project" value="InterPro"/>
</dbReference>
<keyword evidence="4 13" id="KW-0548">Nucleotidyltransferase</keyword>
<dbReference type="InterPro" id="IPR005790">
    <property type="entry name" value="DNA_polIII_delta"/>
</dbReference>
<dbReference type="Pfam" id="PF06144">
    <property type="entry name" value="DNA_pol3_delta"/>
    <property type="match status" value="1"/>
</dbReference>